<organism evidence="2 3">
    <name type="scientific">Cymbomonas tetramitiformis</name>
    <dbReference type="NCBI Taxonomy" id="36881"/>
    <lineage>
        <taxon>Eukaryota</taxon>
        <taxon>Viridiplantae</taxon>
        <taxon>Chlorophyta</taxon>
        <taxon>Pyramimonadophyceae</taxon>
        <taxon>Pyramimonadales</taxon>
        <taxon>Pyramimonadaceae</taxon>
        <taxon>Cymbomonas</taxon>
    </lineage>
</organism>
<dbReference type="EMBL" id="LGRX02033733">
    <property type="protein sequence ID" value="KAK3240128.1"/>
    <property type="molecule type" value="Genomic_DNA"/>
</dbReference>
<dbReference type="GO" id="GO:0046983">
    <property type="term" value="F:protein dimerization activity"/>
    <property type="evidence" value="ECO:0007669"/>
    <property type="project" value="InterPro"/>
</dbReference>
<evidence type="ECO:0000259" key="1">
    <source>
        <dbReference type="Pfam" id="PF05699"/>
    </source>
</evidence>
<sequence length="81" mass="9179">MDESRKYVAFPDAKPDVDPMVWWKAHLSELPNLARMARQFLAVPASTAGIERAFSALSSMHGDLRTSLKEGTICWNLYRQP</sequence>
<comment type="caution">
    <text evidence="2">The sequence shown here is derived from an EMBL/GenBank/DDBJ whole genome shotgun (WGS) entry which is preliminary data.</text>
</comment>
<proteinExistence type="predicted"/>
<protein>
    <recommendedName>
        <fullName evidence="1">HAT C-terminal dimerisation domain-containing protein</fullName>
    </recommendedName>
</protein>
<name>A0AAE0ETA9_9CHLO</name>
<accession>A0AAE0ETA9</accession>
<keyword evidence="3" id="KW-1185">Reference proteome</keyword>
<dbReference type="AlphaFoldDB" id="A0AAE0ETA9"/>
<feature type="domain" description="HAT C-terminal dimerisation" evidence="1">
    <location>
        <begin position="5"/>
        <end position="74"/>
    </location>
</feature>
<dbReference type="Proteomes" id="UP001190700">
    <property type="component" value="Unassembled WGS sequence"/>
</dbReference>
<dbReference type="InterPro" id="IPR008906">
    <property type="entry name" value="HATC_C_dom"/>
</dbReference>
<evidence type="ECO:0000313" key="3">
    <source>
        <dbReference type="Proteomes" id="UP001190700"/>
    </source>
</evidence>
<dbReference type="SUPFAM" id="SSF53098">
    <property type="entry name" value="Ribonuclease H-like"/>
    <property type="match status" value="1"/>
</dbReference>
<evidence type="ECO:0000313" key="2">
    <source>
        <dbReference type="EMBL" id="KAK3240128.1"/>
    </source>
</evidence>
<dbReference type="InterPro" id="IPR012337">
    <property type="entry name" value="RNaseH-like_sf"/>
</dbReference>
<dbReference type="Pfam" id="PF05699">
    <property type="entry name" value="Dimer_Tnp_hAT"/>
    <property type="match status" value="1"/>
</dbReference>
<gene>
    <name evidence="2" type="ORF">CYMTET_50010</name>
</gene>
<reference evidence="2 3" key="1">
    <citation type="journal article" date="2015" name="Genome Biol. Evol.">
        <title>Comparative Genomics of a Bacterivorous Green Alga Reveals Evolutionary Causalities and Consequences of Phago-Mixotrophic Mode of Nutrition.</title>
        <authorList>
            <person name="Burns J.A."/>
            <person name="Paasch A."/>
            <person name="Narechania A."/>
            <person name="Kim E."/>
        </authorList>
    </citation>
    <scope>NUCLEOTIDE SEQUENCE [LARGE SCALE GENOMIC DNA]</scope>
    <source>
        <strain evidence="2 3">PLY_AMNH</strain>
    </source>
</reference>